<dbReference type="Pfam" id="PF01184">
    <property type="entry name" value="Gpr1_Fun34_YaaH"/>
    <property type="match status" value="1"/>
</dbReference>
<dbReference type="GO" id="GO:0016020">
    <property type="term" value="C:membrane"/>
    <property type="evidence" value="ECO:0007669"/>
    <property type="project" value="UniProtKB-SubCell"/>
</dbReference>
<dbReference type="InterPro" id="IPR000791">
    <property type="entry name" value="Gpr1/Fun34/SatP-like"/>
</dbReference>
<dbReference type="GeneID" id="81353723"/>
<dbReference type="RefSeq" id="XP_056477716.1">
    <property type="nucleotide sequence ID" value="XM_056614744.1"/>
</dbReference>
<evidence type="ECO:0000313" key="8">
    <source>
        <dbReference type="Proteomes" id="UP001149074"/>
    </source>
</evidence>
<dbReference type="Proteomes" id="UP001149074">
    <property type="component" value="Unassembled WGS sequence"/>
</dbReference>
<evidence type="ECO:0000256" key="3">
    <source>
        <dbReference type="ARBA" id="ARBA00022692"/>
    </source>
</evidence>
<evidence type="ECO:0000256" key="1">
    <source>
        <dbReference type="ARBA" id="ARBA00004141"/>
    </source>
</evidence>
<evidence type="ECO:0000256" key="5">
    <source>
        <dbReference type="ARBA" id="ARBA00023136"/>
    </source>
</evidence>
<name>A0A9W9KKF5_9EURO</name>
<keyword evidence="5 6" id="KW-0472">Membrane</keyword>
<dbReference type="EMBL" id="JAPQKI010000003">
    <property type="protein sequence ID" value="KAJ5109605.1"/>
    <property type="molecule type" value="Genomic_DNA"/>
</dbReference>
<dbReference type="OrthoDB" id="3648309at2759"/>
<dbReference type="AlphaFoldDB" id="A0A9W9KKF5"/>
<comment type="caution">
    <text evidence="7">The sequence shown here is derived from an EMBL/GenBank/DDBJ whole genome shotgun (WGS) entry which is preliminary data.</text>
</comment>
<comment type="similarity">
    <text evidence="2">Belongs to the acetate uptake transporter (AceTr) (TC 2.A.96) family.</text>
</comment>
<reference evidence="7" key="2">
    <citation type="journal article" date="2023" name="IMA Fungus">
        <title>Comparative genomic study of the Penicillium genus elucidates a diverse pangenome and 15 lateral gene transfer events.</title>
        <authorList>
            <person name="Petersen C."/>
            <person name="Sorensen T."/>
            <person name="Nielsen M.R."/>
            <person name="Sondergaard T.E."/>
            <person name="Sorensen J.L."/>
            <person name="Fitzpatrick D.A."/>
            <person name="Frisvad J.C."/>
            <person name="Nielsen K.L."/>
        </authorList>
    </citation>
    <scope>NUCLEOTIDE SEQUENCE</scope>
    <source>
        <strain evidence="7">IBT 30761</strain>
    </source>
</reference>
<evidence type="ECO:0000256" key="4">
    <source>
        <dbReference type="ARBA" id="ARBA00022989"/>
    </source>
</evidence>
<organism evidence="7 8">
    <name type="scientific">Penicillium argentinense</name>
    <dbReference type="NCBI Taxonomy" id="1131581"/>
    <lineage>
        <taxon>Eukaryota</taxon>
        <taxon>Fungi</taxon>
        <taxon>Dikarya</taxon>
        <taxon>Ascomycota</taxon>
        <taxon>Pezizomycotina</taxon>
        <taxon>Eurotiomycetes</taxon>
        <taxon>Eurotiomycetidae</taxon>
        <taxon>Eurotiales</taxon>
        <taxon>Aspergillaceae</taxon>
        <taxon>Penicillium</taxon>
    </lineage>
</organism>
<evidence type="ECO:0000256" key="2">
    <source>
        <dbReference type="ARBA" id="ARBA00005587"/>
    </source>
</evidence>
<keyword evidence="4 6" id="KW-1133">Transmembrane helix</keyword>
<gene>
    <name evidence="7" type="ORF">N7532_002250</name>
</gene>
<keyword evidence="3 6" id="KW-0812">Transmembrane</keyword>
<proteinExistence type="inferred from homology"/>
<keyword evidence="8" id="KW-1185">Reference proteome</keyword>
<feature type="transmembrane region" description="Helical" evidence="6">
    <location>
        <begin position="21"/>
        <end position="40"/>
    </location>
</feature>
<reference evidence="7" key="1">
    <citation type="submission" date="2022-11" db="EMBL/GenBank/DDBJ databases">
        <authorList>
            <person name="Petersen C."/>
        </authorList>
    </citation>
    <scope>NUCLEOTIDE SEQUENCE</scope>
    <source>
        <strain evidence="7">IBT 30761</strain>
    </source>
</reference>
<evidence type="ECO:0000313" key="7">
    <source>
        <dbReference type="EMBL" id="KAJ5109605.1"/>
    </source>
</evidence>
<evidence type="ECO:0000256" key="6">
    <source>
        <dbReference type="SAM" id="Phobius"/>
    </source>
</evidence>
<comment type="subcellular location">
    <subcellularLocation>
        <location evidence="1">Membrane</location>
        <topology evidence="1">Multi-pass membrane protein</topology>
    </subcellularLocation>
</comment>
<accession>A0A9W9KKF5</accession>
<sequence length="63" mass="7000">MRCKPLFPRWCCLLISAQWEMVKGITFGYTVLLAFGFHYGGYGVMLMPYRGVVDAYGGKTAAG</sequence>
<protein>
    <submittedName>
        <fullName evidence="7">Uncharacterized protein</fullName>
    </submittedName>
</protein>